<feature type="transmembrane region" description="Helical" evidence="8">
    <location>
        <begin position="224"/>
        <end position="244"/>
    </location>
</feature>
<evidence type="ECO:0000256" key="2">
    <source>
        <dbReference type="ARBA" id="ARBA00022475"/>
    </source>
</evidence>
<dbReference type="NCBIfam" id="TIGR01695">
    <property type="entry name" value="murJ_mviN"/>
    <property type="match status" value="1"/>
</dbReference>
<evidence type="ECO:0000256" key="6">
    <source>
        <dbReference type="ARBA" id="ARBA00022989"/>
    </source>
</evidence>
<dbReference type="InterPro" id="IPR004268">
    <property type="entry name" value="MurJ"/>
</dbReference>
<evidence type="ECO:0000256" key="7">
    <source>
        <dbReference type="ARBA" id="ARBA00023136"/>
    </source>
</evidence>
<gene>
    <name evidence="8 10" type="primary">murJ</name>
    <name evidence="10" type="ORF">MUO15_19065</name>
</gene>
<feature type="transmembrane region" description="Helical" evidence="8">
    <location>
        <begin position="88"/>
        <end position="112"/>
    </location>
</feature>
<organism evidence="10 11">
    <name type="scientific">Halobacillus amylolyticus</name>
    <dbReference type="NCBI Taxonomy" id="2932259"/>
    <lineage>
        <taxon>Bacteria</taxon>
        <taxon>Bacillati</taxon>
        <taxon>Bacillota</taxon>
        <taxon>Bacilli</taxon>
        <taxon>Bacillales</taxon>
        <taxon>Bacillaceae</taxon>
        <taxon>Halobacillus</taxon>
    </lineage>
</organism>
<dbReference type="CDD" id="cd13123">
    <property type="entry name" value="MATE_MurJ_like"/>
    <property type="match status" value="1"/>
</dbReference>
<feature type="transmembrane region" description="Helical" evidence="8">
    <location>
        <begin position="181"/>
        <end position="203"/>
    </location>
</feature>
<evidence type="ECO:0000256" key="3">
    <source>
        <dbReference type="ARBA" id="ARBA00022692"/>
    </source>
</evidence>
<reference evidence="10" key="1">
    <citation type="submission" date="2022-04" db="EMBL/GenBank/DDBJ databases">
        <title>Halobacillus sp. isolated from saltern.</title>
        <authorList>
            <person name="Won M."/>
            <person name="Lee C.-M."/>
            <person name="Woen H.-Y."/>
            <person name="Kwon S.-W."/>
        </authorList>
    </citation>
    <scope>NUCLEOTIDE SEQUENCE</scope>
    <source>
        <strain evidence="10">SSHM10-5</strain>
    </source>
</reference>
<feature type="transmembrane region" description="Helical" evidence="8">
    <location>
        <begin position="401"/>
        <end position="420"/>
    </location>
</feature>
<dbReference type="RefSeq" id="WP_245031817.1">
    <property type="nucleotide sequence ID" value="NZ_CP095075.1"/>
</dbReference>
<name>A0ABY4H9W0_9BACI</name>
<dbReference type="PRINTS" id="PR01806">
    <property type="entry name" value="VIRFACTRMVIN"/>
</dbReference>
<evidence type="ECO:0000256" key="1">
    <source>
        <dbReference type="ARBA" id="ARBA00004651"/>
    </source>
</evidence>
<feature type="transmembrane region" description="Helical" evidence="8">
    <location>
        <begin position="307"/>
        <end position="331"/>
    </location>
</feature>
<evidence type="ECO:0000313" key="10">
    <source>
        <dbReference type="EMBL" id="UOR11650.1"/>
    </source>
</evidence>
<keyword evidence="8 9" id="KW-0961">Cell wall biogenesis/degradation</keyword>
<feature type="transmembrane region" description="Helical" evidence="8">
    <location>
        <begin position="440"/>
        <end position="460"/>
    </location>
</feature>
<comment type="pathway">
    <text evidence="8">Cell wall biogenesis; peptidoglycan biosynthesis.</text>
</comment>
<protein>
    <recommendedName>
        <fullName evidence="8">Probable lipid II flippase MurJ</fullName>
    </recommendedName>
</protein>
<dbReference type="Proteomes" id="UP000830326">
    <property type="component" value="Chromosome"/>
</dbReference>
<keyword evidence="11" id="KW-1185">Reference proteome</keyword>
<comment type="function">
    <text evidence="8 9">Involved in peptidoglycan biosynthesis. Transports lipid-linked peptidoglycan precursors from the inner to the outer leaflet of the cytoplasmic membrane.</text>
</comment>
<keyword evidence="6 8" id="KW-1133">Transmembrane helix</keyword>
<keyword evidence="5 8" id="KW-0573">Peptidoglycan synthesis</keyword>
<feature type="transmembrane region" description="Helical" evidence="8">
    <location>
        <begin position="466"/>
        <end position="486"/>
    </location>
</feature>
<feature type="transmembrane region" description="Helical" evidence="8">
    <location>
        <begin position="41"/>
        <end position="68"/>
    </location>
</feature>
<keyword evidence="8 9" id="KW-0813">Transport</keyword>
<feature type="transmembrane region" description="Helical" evidence="8">
    <location>
        <begin position="118"/>
        <end position="136"/>
    </location>
</feature>
<keyword evidence="2 8" id="KW-1003">Cell membrane</keyword>
<dbReference type="PIRSF" id="PIRSF002869">
    <property type="entry name" value="MviN"/>
    <property type="match status" value="1"/>
</dbReference>
<feature type="transmembrane region" description="Helical" evidence="8">
    <location>
        <begin position="343"/>
        <end position="364"/>
    </location>
</feature>
<comment type="similarity">
    <text evidence="8 9">Belongs to the MurJ/MviN family.</text>
</comment>
<dbReference type="PANTHER" id="PTHR47019">
    <property type="entry name" value="LIPID II FLIPPASE MURJ"/>
    <property type="match status" value="1"/>
</dbReference>
<feature type="transmembrane region" description="Helical" evidence="8">
    <location>
        <begin position="157"/>
        <end position="175"/>
    </location>
</feature>
<proteinExistence type="inferred from homology"/>
<dbReference type="HAMAP" id="MF_02078">
    <property type="entry name" value="MurJ_MviN"/>
    <property type="match status" value="1"/>
</dbReference>
<comment type="subcellular location">
    <subcellularLocation>
        <location evidence="1 8">Cell membrane</location>
        <topology evidence="1 8">Multi-pass membrane protein</topology>
    </subcellularLocation>
</comment>
<keyword evidence="4 8" id="KW-0133">Cell shape</keyword>
<keyword evidence="7 8" id="KW-0472">Membrane</keyword>
<evidence type="ECO:0000256" key="4">
    <source>
        <dbReference type="ARBA" id="ARBA00022960"/>
    </source>
</evidence>
<evidence type="ECO:0000256" key="8">
    <source>
        <dbReference type="HAMAP-Rule" id="MF_02078"/>
    </source>
</evidence>
<dbReference type="PANTHER" id="PTHR47019:SF1">
    <property type="entry name" value="LIPID II FLIPPASE MURJ"/>
    <property type="match status" value="1"/>
</dbReference>
<evidence type="ECO:0000256" key="9">
    <source>
        <dbReference type="PIRNR" id="PIRNR002869"/>
    </source>
</evidence>
<dbReference type="Pfam" id="PF03023">
    <property type="entry name" value="MurJ"/>
    <property type="match status" value="1"/>
</dbReference>
<sequence length="506" mass="56444">MKWLKLFGMVTILSGFGKLLGFFREALIASLFGASQTADIFFVAFLIPTILFTALGTGIQAGIIPLYIEEKQKSAHEAAQLMRRLGTFFIALSLVITIIAMLLAKPLVYLFAPGFETTQLSLATMLTLIMMPSLIFMTAQSLAQGLLHANDTFGPPAWAPIVNNLGIIISMYIFYNWLGIYGLAVGVLIGSILQIIIQWPWIHTSHWSSEKLMIWKEWPAIKKVLRPFWPIILASIVVQLNGVVDRVVSSFLVDGSVSALNYGNRLLWLPLSIMLMPISVIMYPQLAKEAGKGIQSFLHLVHRGMNIIIVTALPLTIVMILEAKLLVSLAFERGAFDNQAVNLTAMAFLFFAIALPFFALRDYLMNSVYAYKANKVALRSCVYGVGLNIILSASLAPFIGIGGVALGTSASMLVQSIYLYHCLKQIEKVKDTQFFVKDWLKLLVVFIIVLISTWFLTEWIALDQQWIRLISTTLITFILFIALVWLGKLTILKQELNRLLRKDASS</sequence>
<accession>A0ABY4H9W0</accession>
<feature type="transmembrane region" description="Helical" evidence="8">
    <location>
        <begin position="266"/>
        <end position="286"/>
    </location>
</feature>
<evidence type="ECO:0000256" key="5">
    <source>
        <dbReference type="ARBA" id="ARBA00022984"/>
    </source>
</evidence>
<dbReference type="InterPro" id="IPR051050">
    <property type="entry name" value="Lipid_II_flippase_MurJ/MviN"/>
</dbReference>
<dbReference type="EMBL" id="CP095075">
    <property type="protein sequence ID" value="UOR11650.1"/>
    <property type="molecule type" value="Genomic_DNA"/>
</dbReference>
<keyword evidence="3 8" id="KW-0812">Transmembrane</keyword>
<evidence type="ECO:0000313" key="11">
    <source>
        <dbReference type="Proteomes" id="UP000830326"/>
    </source>
</evidence>